<dbReference type="RefSeq" id="WP_202103669.1">
    <property type="nucleotide sequence ID" value="NZ_JAERTY010000008.1"/>
</dbReference>
<dbReference type="PROSITE" id="PS51257">
    <property type="entry name" value="PROKAR_LIPOPROTEIN"/>
    <property type="match status" value="1"/>
</dbReference>
<sequence length="378" mass="42172">MQKTLLYFLCGLLFLTSACRDKNPIEPEVKEKFRTVLVYLAANNSLNPEAGINIAQMEDAIGDIDGNLIIYAKLKNGSPALYEVKRNSQAKGELVKIKDYPPYSSSDPTVMKSVIRETQELYPATSYGLILWSHATGWVPASQGGIKLKSFGDDNGHVMDITDLNNALPNNFDFIMFDACSMASVEVLYEIKDKAKYFIASPGEVVSNGMPYDKITNDLFLPGPEHYKTIATKYFDHYNAQSGAYRSATVSIIDAAQLVALASKTKATLQTQTPTHTDFNRANIQRMDFDRIGNPLIAFDFLDFIAQNYNTDALVTIQSALEKVVIFKANTPLFNNIEIKKNSGLTCYIPSTENEGPAHDFYKSLKWYKDSGFNTLFD</sequence>
<dbReference type="InterPro" id="IPR005077">
    <property type="entry name" value="Peptidase_C11"/>
</dbReference>
<dbReference type="EMBL" id="JAERTY010000008">
    <property type="protein sequence ID" value="MBL1409955.1"/>
    <property type="molecule type" value="Genomic_DNA"/>
</dbReference>
<gene>
    <name evidence="1" type="ORF">JKG61_14445</name>
</gene>
<dbReference type="Proteomes" id="UP000625283">
    <property type="component" value="Unassembled WGS sequence"/>
</dbReference>
<dbReference type="Pfam" id="PF03415">
    <property type="entry name" value="Peptidase_C11"/>
    <property type="match status" value="1"/>
</dbReference>
<proteinExistence type="predicted"/>
<evidence type="ECO:0000313" key="1">
    <source>
        <dbReference type="EMBL" id="MBL1409955.1"/>
    </source>
</evidence>
<organism evidence="1 2">
    <name type="scientific">Sphingobacterium faecale</name>
    <dbReference type="NCBI Taxonomy" id="2803775"/>
    <lineage>
        <taxon>Bacteria</taxon>
        <taxon>Pseudomonadati</taxon>
        <taxon>Bacteroidota</taxon>
        <taxon>Sphingobacteriia</taxon>
        <taxon>Sphingobacteriales</taxon>
        <taxon>Sphingobacteriaceae</taxon>
        <taxon>Sphingobacterium</taxon>
    </lineage>
</organism>
<keyword evidence="2" id="KW-1185">Reference proteome</keyword>
<reference evidence="1 2" key="1">
    <citation type="submission" date="2021-01" db="EMBL/GenBank/DDBJ databases">
        <title>C459-1 draft genome sequence.</title>
        <authorList>
            <person name="Zhang X.-F."/>
        </authorList>
    </citation>
    <scope>NUCLEOTIDE SEQUENCE [LARGE SCALE GENOMIC DNA]</scope>
    <source>
        <strain evidence="2">C459-1</strain>
    </source>
</reference>
<dbReference type="PANTHER" id="PTHR37835:SF1">
    <property type="entry name" value="ALPHA-CLOSTRIPAIN"/>
    <property type="match status" value="1"/>
</dbReference>
<comment type="caution">
    <text evidence="1">The sequence shown here is derived from an EMBL/GenBank/DDBJ whole genome shotgun (WGS) entry which is preliminary data.</text>
</comment>
<protein>
    <submittedName>
        <fullName evidence="1">Clostripain</fullName>
    </submittedName>
</protein>
<name>A0ABS1R5H5_9SPHI</name>
<dbReference type="PANTHER" id="PTHR37835">
    <property type="entry name" value="ALPHA-CLOSTRIPAIN"/>
    <property type="match status" value="1"/>
</dbReference>
<dbReference type="Gene3D" id="3.40.50.11970">
    <property type="match status" value="1"/>
</dbReference>
<accession>A0ABS1R5H5</accession>
<evidence type="ECO:0000313" key="2">
    <source>
        <dbReference type="Proteomes" id="UP000625283"/>
    </source>
</evidence>